<accession>A0A1Y2T1P4</accession>
<protein>
    <submittedName>
        <fullName evidence="1">Uncharacterized protein</fullName>
    </submittedName>
</protein>
<dbReference type="Proteomes" id="UP000243540">
    <property type="component" value="Unassembled WGS sequence"/>
</dbReference>
<evidence type="ECO:0000313" key="1">
    <source>
        <dbReference type="EMBL" id="OTA29060.1"/>
    </source>
</evidence>
<reference evidence="1 2" key="1">
    <citation type="submission" date="2017-04" db="EMBL/GenBank/DDBJ databases">
        <title>Draft genome sequences of Alloscardovia macacae UMA81211 and UMA81212 isolated from the feces of a rhesus macaque (Macaca mulatta).</title>
        <authorList>
            <person name="Albert K."/>
            <person name="Sela D.A."/>
        </authorList>
    </citation>
    <scope>NUCLEOTIDE SEQUENCE [LARGE SCALE GENOMIC DNA]</scope>
    <source>
        <strain evidence="1 2">UMA81212</strain>
    </source>
</reference>
<gene>
    <name evidence="1" type="ORF">B9T39_05250</name>
</gene>
<dbReference type="EMBL" id="NEKC01000009">
    <property type="protein sequence ID" value="OTA29060.1"/>
    <property type="molecule type" value="Genomic_DNA"/>
</dbReference>
<sequence length="106" mass="11351">MRFWVLYGEWLRVRLLPVFAVGWGGVGGVAAEWRRSGGEGAPGGWSELFGTFRRGAACWAGYENGFFLPIFRVRVRGGSEEASRKAHSLLGGGVSSGSGLATRVGM</sequence>
<comment type="caution">
    <text evidence="1">The sequence shown here is derived from an EMBL/GenBank/DDBJ whole genome shotgun (WGS) entry which is preliminary data.</text>
</comment>
<proteinExistence type="predicted"/>
<dbReference type="AlphaFoldDB" id="A0A1Y2T1P4"/>
<organism evidence="1 2">
    <name type="scientific">Alloscardovia macacae</name>
    <dbReference type="NCBI Taxonomy" id="1160091"/>
    <lineage>
        <taxon>Bacteria</taxon>
        <taxon>Bacillati</taxon>
        <taxon>Actinomycetota</taxon>
        <taxon>Actinomycetes</taxon>
        <taxon>Bifidobacteriales</taxon>
        <taxon>Bifidobacteriaceae</taxon>
        <taxon>Alloscardovia</taxon>
    </lineage>
</organism>
<name>A0A1Y2T1P4_9BIFI</name>
<evidence type="ECO:0000313" key="2">
    <source>
        <dbReference type="Proteomes" id="UP000243540"/>
    </source>
</evidence>
<dbReference type="STRING" id="1160091.B9T39_05250"/>